<dbReference type="Proteomes" id="UP000886842">
    <property type="component" value="Unassembled WGS sequence"/>
</dbReference>
<dbReference type="GO" id="GO:0008483">
    <property type="term" value="F:transaminase activity"/>
    <property type="evidence" value="ECO:0007669"/>
    <property type="project" value="UniProtKB-KW"/>
</dbReference>
<comment type="cofactor">
    <cofactor evidence="1">
        <name>pyridoxal 5'-phosphate</name>
        <dbReference type="ChEBI" id="CHEBI:597326"/>
    </cofactor>
</comment>
<dbReference type="PANTHER" id="PTHR43713:SF3">
    <property type="entry name" value="GLUTAMATE-1-SEMIALDEHYDE 2,1-AMINOMUTASE 1, CHLOROPLASTIC-RELATED"/>
    <property type="match status" value="1"/>
</dbReference>
<sequence length="340" mass="36271">STHEIEATEKLLAAIGWADMARLGVSGGESDHGALRLARGATGRRLVIRFAGLYHGWYDNVLMAWDGNTGGVASKGQYPDQLADWIVLPYNDLAAAEAAFAERGDEIAAVILEPMVCNSGALMPVPGFLEGLRELCTRNGSVLIFDEVITGFRLARGGAAERYGITPDLAVYGKALAGGWPVSALAGRRELMELLGTGEINHSGTFNASVMASAAVSATMDWLTTHDPYPGLEQWGTRLMDGLAEVGRELGTNLHVQGLPMAFHLSFADTDEPAVDNLTLSAMDLARYARFATDLAEAGIWAAGRGIWYVSTTHGESELDETLSRFRTALQSELARGAAA</sequence>
<dbReference type="InterPro" id="IPR049704">
    <property type="entry name" value="Aminotrans_3_PPA_site"/>
</dbReference>
<dbReference type="AlphaFoldDB" id="A0A9D1GXX3"/>
<reference evidence="4" key="2">
    <citation type="journal article" date="2021" name="PeerJ">
        <title>Extensive microbial diversity within the chicken gut microbiome revealed by metagenomics and culture.</title>
        <authorList>
            <person name="Gilroy R."/>
            <person name="Ravi A."/>
            <person name="Getino M."/>
            <person name="Pursley I."/>
            <person name="Horton D.L."/>
            <person name="Alikhan N.F."/>
            <person name="Baker D."/>
            <person name="Gharbi K."/>
            <person name="Hall N."/>
            <person name="Watson M."/>
            <person name="Adriaenssens E.M."/>
            <person name="Foster-Nyarko E."/>
            <person name="Jarju S."/>
            <person name="Secka A."/>
            <person name="Antonio M."/>
            <person name="Oren A."/>
            <person name="Chaudhuri R.R."/>
            <person name="La Ragione R."/>
            <person name="Hildebrand F."/>
            <person name="Pallen M.J."/>
        </authorList>
    </citation>
    <scope>NUCLEOTIDE SEQUENCE</scope>
    <source>
        <strain evidence="4">ChiGjej1B1-24693</strain>
    </source>
</reference>
<accession>A0A9D1GXX3</accession>
<organism evidence="4 5">
    <name type="scientific">Candidatus Avipropionibacterium avicola</name>
    <dbReference type="NCBI Taxonomy" id="2840701"/>
    <lineage>
        <taxon>Bacteria</taxon>
        <taxon>Bacillati</taxon>
        <taxon>Actinomycetota</taxon>
        <taxon>Actinomycetes</taxon>
        <taxon>Propionibacteriales</taxon>
        <taxon>Propionibacteriaceae</taxon>
        <taxon>Propionibacteriaceae incertae sedis</taxon>
        <taxon>Candidatus Avipropionibacterium</taxon>
    </lineage>
</organism>
<keyword evidence="4" id="KW-0808">Transferase</keyword>
<evidence type="ECO:0000313" key="5">
    <source>
        <dbReference type="Proteomes" id="UP000886842"/>
    </source>
</evidence>
<dbReference type="InterPro" id="IPR015421">
    <property type="entry name" value="PyrdxlP-dep_Trfase_major"/>
</dbReference>
<dbReference type="Pfam" id="PF00202">
    <property type="entry name" value="Aminotran_3"/>
    <property type="match status" value="1"/>
</dbReference>
<name>A0A9D1GXX3_9ACTN</name>
<evidence type="ECO:0000256" key="1">
    <source>
        <dbReference type="ARBA" id="ARBA00001933"/>
    </source>
</evidence>
<gene>
    <name evidence="4" type="ORF">IAA98_04575</name>
</gene>
<protein>
    <submittedName>
        <fullName evidence="4">Aminotransferase class III-fold pyridoxal phosphate-dependent enzyme</fullName>
    </submittedName>
</protein>
<dbReference type="Gene3D" id="3.40.640.10">
    <property type="entry name" value="Type I PLP-dependent aspartate aminotransferase-like (Major domain)"/>
    <property type="match status" value="1"/>
</dbReference>
<evidence type="ECO:0000313" key="4">
    <source>
        <dbReference type="EMBL" id="HIT74840.1"/>
    </source>
</evidence>
<feature type="non-terminal residue" evidence="4">
    <location>
        <position position="1"/>
    </location>
</feature>
<dbReference type="InterPro" id="IPR015422">
    <property type="entry name" value="PyrdxlP-dep_Trfase_small"/>
</dbReference>
<reference evidence="4" key="1">
    <citation type="submission" date="2020-10" db="EMBL/GenBank/DDBJ databases">
        <authorList>
            <person name="Gilroy R."/>
        </authorList>
    </citation>
    <scope>NUCLEOTIDE SEQUENCE</scope>
    <source>
        <strain evidence="4">ChiGjej1B1-24693</strain>
    </source>
</reference>
<comment type="caution">
    <text evidence="4">The sequence shown here is derived from an EMBL/GenBank/DDBJ whole genome shotgun (WGS) entry which is preliminary data.</text>
</comment>
<comment type="similarity">
    <text evidence="3">Belongs to the class-III pyridoxal-phosphate-dependent aminotransferase family.</text>
</comment>
<keyword evidence="2 3" id="KW-0663">Pyridoxal phosphate</keyword>
<dbReference type="EMBL" id="DVLP01000140">
    <property type="protein sequence ID" value="HIT74840.1"/>
    <property type="molecule type" value="Genomic_DNA"/>
</dbReference>
<dbReference type="InterPro" id="IPR015424">
    <property type="entry name" value="PyrdxlP-dep_Trfase"/>
</dbReference>
<dbReference type="PROSITE" id="PS00600">
    <property type="entry name" value="AA_TRANSFER_CLASS_3"/>
    <property type="match status" value="1"/>
</dbReference>
<dbReference type="Gene3D" id="3.90.1150.10">
    <property type="entry name" value="Aspartate Aminotransferase, domain 1"/>
    <property type="match status" value="1"/>
</dbReference>
<proteinExistence type="inferred from homology"/>
<dbReference type="InterPro" id="IPR005814">
    <property type="entry name" value="Aminotrans_3"/>
</dbReference>
<dbReference type="GO" id="GO:0030170">
    <property type="term" value="F:pyridoxal phosphate binding"/>
    <property type="evidence" value="ECO:0007669"/>
    <property type="project" value="InterPro"/>
</dbReference>
<evidence type="ECO:0000256" key="3">
    <source>
        <dbReference type="RuleBase" id="RU003560"/>
    </source>
</evidence>
<evidence type="ECO:0000256" key="2">
    <source>
        <dbReference type="ARBA" id="ARBA00022898"/>
    </source>
</evidence>
<dbReference type="PANTHER" id="PTHR43713">
    <property type="entry name" value="GLUTAMATE-1-SEMIALDEHYDE 2,1-AMINOMUTASE"/>
    <property type="match status" value="1"/>
</dbReference>
<dbReference type="SUPFAM" id="SSF53383">
    <property type="entry name" value="PLP-dependent transferases"/>
    <property type="match status" value="1"/>
</dbReference>
<keyword evidence="4" id="KW-0032">Aminotransferase</keyword>